<dbReference type="Gene3D" id="3.40.50.1000">
    <property type="entry name" value="HAD superfamily/HAD-like"/>
    <property type="match status" value="1"/>
</dbReference>
<dbReference type="InterPro" id="IPR036412">
    <property type="entry name" value="HAD-like_sf"/>
</dbReference>
<dbReference type="InterPro" id="IPR023214">
    <property type="entry name" value="HAD_sf"/>
</dbReference>
<dbReference type="Proteomes" id="UP000309038">
    <property type="component" value="Unassembled WGS sequence"/>
</dbReference>
<accession>A0A4S4KFD3</accession>
<feature type="region of interest" description="Disordered" evidence="1">
    <location>
        <begin position="180"/>
        <end position="219"/>
    </location>
</feature>
<reference evidence="3 4" key="1">
    <citation type="submission" date="2019-02" db="EMBL/GenBank/DDBJ databases">
        <title>Genome sequencing of the rare red list fungi Phlebia centrifuga.</title>
        <authorList>
            <person name="Buettner E."/>
            <person name="Kellner H."/>
        </authorList>
    </citation>
    <scope>NUCLEOTIDE SEQUENCE [LARGE SCALE GENOMIC DNA]</scope>
    <source>
        <strain evidence="3 4">DSM 108282</strain>
    </source>
</reference>
<organism evidence="3 4">
    <name type="scientific">Hermanssonia centrifuga</name>
    <dbReference type="NCBI Taxonomy" id="98765"/>
    <lineage>
        <taxon>Eukaryota</taxon>
        <taxon>Fungi</taxon>
        <taxon>Dikarya</taxon>
        <taxon>Basidiomycota</taxon>
        <taxon>Agaricomycotina</taxon>
        <taxon>Agaricomycetes</taxon>
        <taxon>Polyporales</taxon>
        <taxon>Meruliaceae</taxon>
        <taxon>Hermanssonia</taxon>
    </lineage>
</organism>
<comment type="caution">
    <text evidence="3">The sequence shown here is derived from an EMBL/GenBank/DDBJ whole genome shotgun (WGS) entry which is preliminary data.</text>
</comment>
<keyword evidence="4" id="KW-1185">Reference proteome</keyword>
<feature type="domain" description="FCP1 homology" evidence="2">
    <location>
        <begin position="33"/>
        <end position="203"/>
    </location>
</feature>
<dbReference type="EMBL" id="SGPJ01000351">
    <property type="protein sequence ID" value="THG95159.1"/>
    <property type="molecule type" value="Genomic_DNA"/>
</dbReference>
<protein>
    <recommendedName>
        <fullName evidence="2">FCP1 homology domain-containing protein</fullName>
    </recommendedName>
</protein>
<sequence length="396" mass="43494">MRDDRSVTPPPPRSPSPTYLALAGKSQERLSSPTEERKLLILDLNGTLVHRAPAARPKNKHGPKPVDEQGRPLPRLRSVHPRPYMPAFRAYLFAPETKAWLDVMIWSSAQPHSVDDMVDRKAELQPYNHVCLPEYSAEVRARDLEILHAKQEAETQMADLDPEGSLRDKSEAADMPVFADESAESTGEGAVVGDDTNDEVPKKRKRKEKKEKNREARRLQVQMDAQGAYNDTLLAVIGILEEIKMQKNVAAWIREGGLWGPDGIPADATLSAPPLPTPSSTAPSPDDGDVAQHDADVANGEAGDDHQPKRRKRRSTKMAAAPDSDAEGLPHLAGNDSASVVSQTAELAPESAVVANLEPPSPPMWFDHPSAVEYWASRGRKILEELNIPLLHGIDR</sequence>
<feature type="region of interest" description="Disordered" evidence="1">
    <location>
        <begin position="1"/>
        <end position="34"/>
    </location>
</feature>
<dbReference type="InterPro" id="IPR004274">
    <property type="entry name" value="FCP1_dom"/>
</dbReference>
<evidence type="ECO:0000256" key="1">
    <source>
        <dbReference type="SAM" id="MobiDB-lite"/>
    </source>
</evidence>
<evidence type="ECO:0000313" key="4">
    <source>
        <dbReference type="Proteomes" id="UP000309038"/>
    </source>
</evidence>
<evidence type="ECO:0000259" key="2">
    <source>
        <dbReference type="PROSITE" id="PS50969"/>
    </source>
</evidence>
<dbReference type="SMART" id="SM00577">
    <property type="entry name" value="CPDc"/>
    <property type="match status" value="1"/>
</dbReference>
<dbReference type="PROSITE" id="PS50969">
    <property type="entry name" value="FCP1"/>
    <property type="match status" value="1"/>
</dbReference>
<gene>
    <name evidence="3" type="ORF">EW026_g6444</name>
</gene>
<feature type="compositionally biased region" description="Low complexity" evidence="1">
    <location>
        <begin position="265"/>
        <end position="285"/>
    </location>
</feature>
<feature type="region of interest" description="Disordered" evidence="1">
    <location>
        <begin position="264"/>
        <end position="339"/>
    </location>
</feature>
<dbReference type="Pfam" id="PF03031">
    <property type="entry name" value="NIF"/>
    <property type="match status" value="1"/>
</dbReference>
<evidence type="ECO:0000313" key="3">
    <source>
        <dbReference type="EMBL" id="THG95159.1"/>
    </source>
</evidence>
<proteinExistence type="predicted"/>
<name>A0A4S4KFD3_9APHY</name>
<dbReference type="AlphaFoldDB" id="A0A4S4KFD3"/>
<dbReference type="SUPFAM" id="SSF56784">
    <property type="entry name" value="HAD-like"/>
    <property type="match status" value="1"/>
</dbReference>
<feature type="region of interest" description="Disordered" evidence="1">
    <location>
        <begin position="50"/>
        <end position="78"/>
    </location>
</feature>